<organism evidence="3 4">
    <name type="scientific">Elasticomyces elasticus</name>
    <dbReference type="NCBI Taxonomy" id="574655"/>
    <lineage>
        <taxon>Eukaryota</taxon>
        <taxon>Fungi</taxon>
        <taxon>Dikarya</taxon>
        <taxon>Ascomycota</taxon>
        <taxon>Pezizomycotina</taxon>
        <taxon>Dothideomycetes</taxon>
        <taxon>Dothideomycetidae</taxon>
        <taxon>Mycosphaerellales</taxon>
        <taxon>Teratosphaeriaceae</taxon>
        <taxon>Elasticomyces</taxon>
    </lineage>
</organism>
<dbReference type="InterPro" id="IPR029058">
    <property type="entry name" value="AB_hydrolase_fold"/>
</dbReference>
<evidence type="ECO:0000259" key="2">
    <source>
        <dbReference type="Pfam" id="PF12697"/>
    </source>
</evidence>
<dbReference type="Pfam" id="PF12697">
    <property type="entry name" value="Abhydrolase_6"/>
    <property type="match status" value="1"/>
</dbReference>
<gene>
    <name evidence="3" type="ORF">LTR97_009431</name>
</gene>
<proteinExistence type="predicted"/>
<feature type="chain" id="PRO_5042994827" description="AB hydrolase-1 domain-containing protein" evidence="1">
    <location>
        <begin position="24"/>
        <end position="396"/>
    </location>
</feature>
<dbReference type="InterPro" id="IPR000073">
    <property type="entry name" value="AB_hydrolase_1"/>
</dbReference>
<dbReference type="Gene3D" id="3.40.50.1820">
    <property type="entry name" value="alpha/beta hydrolase"/>
    <property type="match status" value="1"/>
</dbReference>
<sequence>MKAFTTLASIALCSATAISSVRADCHDLMLNIPVNGTNYRLDILRVDSNTDAIDLVVDIDRWTSQNITERILGEVNISATFSIYAQLCFPEAAKDKHIVQILSHGGVFDHRYWDSQLDPAQYSYVYAALNAGYTVLNYDRLGNGLSEKPDAYTVAQAPIEVEVLQVLTEMVRKGTLLSHSAAGYYYSPKLRLPAFDKIVHVAHSLGSQITAAFLTKYGNQSSGAILTGFAFPTKTGPFKASAFGLEFAATNNPELFGDLPSGYVVPATVNNLQNCFFHRYNASDPTGFTEEALAYAESIKQPLSVGEAVATRGLLKIGYSPDFTGPLQFYLAEFDFLVCDGDCKGDYDPSFPPHVYPNASALETYIRPGAGHGNVLHKNASAGYAVSLDFLKRHGL</sequence>
<evidence type="ECO:0000313" key="4">
    <source>
        <dbReference type="Proteomes" id="UP001310594"/>
    </source>
</evidence>
<dbReference type="EMBL" id="JAVRQU010000015">
    <property type="protein sequence ID" value="KAK5694840.1"/>
    <property type="molecule type" value="Genomic_DNA"/>
</dbReference>
<comment type="caution">
    <text evidence="3">The sequence shown here is derived from an EMBL/GenBank/DDBJ whole genome shotgun (WGS) entry which is preliminary data.</text>
</comment>
<evidence type="ECO:0000256" key="1">
    <source>
        <dbReference type="SAM" id="SignalP"/>
    </source>
</evidence>
<dbReference type="SUPFAM" id="SSF53474">
    <property type="entry name" value="alpha/beta-Hydrolases"/>
    <property type="match status" value="1"/>
</dbReference>
<accession>A0AAN7VPH8</accession>
<feature type="signal peptide" evidence="1">
    <location>
        <begin position="1"/>
        <end position="23"/>
    </location>
</feature>
<dbReference type="AlphaFoldDB" id="A0AAN7VPH8"/>
<feature type="domain" description="AB hydrolase-1" evidence="2">
    <location>
        <begin position="101"/>
        <end position="377"/>
    </location>
</feature>
<name>A0AAN7VPH8_9PEZI</name>
<evidence type="ECO:0000313" key="3">
    <source>
        <dbReference type="EMBL" id="KAK5694840.1"/>
    </source>
</evidence>
<keyword evidence="1" id="KW-0732">Signal</keyword>
<dbReference type="Proteomes" id="UP001310594">
    <property type="component" value="Unassembled WGS sequence"/>
</dbReference>
<protein>
    <recommendedName>
        <fullName evidence="2">AB hydrolase-1 domain-containing protein</fullName>
    </recommendedName>
</protein>
<reference evidence="3" key="1">
    <citation type="submission" date="2023-08" db="EMBL/GenBank/DDBJ databases">
        <title>Black Yeasts Isolated from many extreme environments.</title>
        <authorList>
            <person name="Coleine C."/>
            <person name="Stajich J.E."/>
            <person name="Selbmann L."/>
        </authorList>
    </citation>
    <scope>NUCLEOTIDE SEQUENCE</scope>
    <source>
        <strain evidence="3">CCFEE 5810</strain>
    </source>
</reference>